<feature type="compositionally biased region" description="Polar residues" evidence="2">
    <location>
        <begin position="1514"/>
        <end position="1526"/>
    </location>
</feature>
<feature type="region of interest" description="Disordered" evidence="2">
    <location>
        <begin position="1"/>
        <end position="31"/>
    </location>
</feature>
<feature type="coiled-coil region" evidence="1">
    <location>
        <begin position="110"/>
        <end position="183"/>
    </location>
</feature>
<evidence type="ECO:0000256" key="1">
    <source>
        <dbReference type="SAM" id="Coils"/>
    </source>
</evidence>
<feature type="compositionally biased region" description="Polar residues" evidence="2">
    <location>
        <begin position="1093"/>
        <end position="1103"/>
    </location>
</feature>
<dbReference type="GO" id="GO:0032065">
    <property type="term" value="P:maintenance of protein location in cell cortex"/>
    <property type="evidence" value="ECO:0007669"/>
    <property type="project" value="InterPro"/>
</dbReference>
<evidence type="ECO:0000259" key="3">
    <source>
        <dbReference type="Pfam" id="PF12814"/>
    </source>
</evidence>
<name>A0A0G4M2B4_VERLO</name>
<sequence>MQTSPPLPAVDRGGKASKRSSKDVSNDDTISVLDPRRFTPTLHANLVAEILNLRRDQEDKIKLIENLEASLHATRGEQEALQETAVVTAKETRSLKRQLALLEGGSSSAIGELARERDEAVESATELKKRLDVAQRKIRTQEDDSQRVHDLWTRDKDAWDEEKRKYERKIHIAETRMKVVLDEVAAYQNAHTDGHGAESEAEETGRETDAASIRTMSMTNSIRFSTQQSPGKTNTGNCLADELNLDGDDDWHTDDGGRESALSHHRHTRNMSRDSVVSRMHRRNQSIESLKRPGSVARGKLWVNQTLIRAKVDSCSPDHSLFIESVTVRTPKTMAVWETEDESNGPTSHSLPTPQDTPYRTPSNASRRSRRSITPPGMQTSPPLPAVDRGGKASKRSSKDVSNDDTISVLDPRRFTPTLHANLVAEILNLRRDQEDKIKLIENLEASLHATRGEQEALQETAIVTAKETRSLKRQLALLEGGSSSAIGELARERDEAVESATELKKRLDVAQRKIRTQEDDSQRVHDLWTRDKDAWDEEKRKYERKIHIAETRMKVVLDEVAAYQNAHTNGHGAESEAEETGRETDAASIRTMSMTNSIRFSTQQSPGKTNIGNCLADELNLDGDDDWHTDDGGRESALSHHRHTRNMSRDSVMSRMHRRNQSIESLKRPGSVARGKLWVNQTVLEALEDGIQEDEEEAPPAPKAVYKDTGVQFSPPPSPTLEACKPATPEPLTQVERPPEGDSQRHAELEIEANQRRKRVQLARPLSIEPPYRLQESMVSAGSQTAEEPLSPPKTPKSPFRSMTPPSPEIETVPMVSASTQTEKEDEPEPLQKLPESAPLRELSIPSISVIPPTSRPSTPREPRLPLYNKDASCQVSLLSSPVASKSIGVQTEEIRIDQRLARLPLHLHPDTISSRPPSPNPAALANAGDPSSVQFTPAPNNLPPRNPRRLTSRRSIGEVSPSPPLPAPPISPTFSGGLSNGPENTHNDAYPGNNDDGPLSSQKAPMRRPHRISSLFAGFDANSSDEADDFGDGDLSDPEFQTALSHPGQRPKSSVVKPSKRRSSGTATPPEHDSMRYHSAPRSSAKPLGTESYSYSLQGKETVNKDRDPGPRTSVQMGAQRSVEKSIAGPSSKPNGMRRAALIQSGIASHQGRSRSPSLPDPQDPPFPIPTRASSRRPPFSVSAPSDGQRSPTRGEGGWHRRGSSRTHYRANSIRKVRSAAALPRTQRNRRQSRSPPPFSETTEVPESPSLPPLPHNDITSMSHREPSRSRFRSSHRSQPSTNTAQTSQTYQTNQMNLTDLNSIGGGSPTTGVVDAIAQTMVGEWMFKYVRRRKSFGVPETNGKDDNSNDRHKRWVWLAPYERAILWSSKQPNSGSALMGKAGRKLTIQSVLDVKDDNPTPKGGATLFNRSILILTPQRALKFTAVSADRHYIWLTALSFLAHSQQAVPEIITAPPPPKTVLPDFEMPQPKRKTGIRDSIRLTKSKAPSFRQPPVPSIPSIPSSLPSAPSSQVGDVSSSRQTETFPPLPMSSHHQREQSSDAAEPPFIPRFHERSSQAMVHGRKRSNTGGHVPPPLSFRGFSGPAAGHSYTDSNAGNSVGTAGSSDIYQSHRSQASSGGPSWGLSTAGSQRTSEASSRPSNFFDAIGTVRMEAFISPLAFSGGFDGDPDENDEFRYRARRRSKEMRRRSSRSRHRERQNSRSTRSTNDYYGGSKTAGEEDFFRDDPFKGF</sequence>
<feature type="compositionally biased region" description="Basic and acidic residues" evidence="2">
    <location>
        <begin position="253"/>
        <end position="262"/>
    </location>
</feature>
<dbReference type="Proteomes" id="UP000044602">
    <property type="component" value="Unassembled WGS sequence"/>
</dbReference>
<feature type="compositionally biased region" description="Pro residues" evidence="2">
    <location>
        <begin position="1161"/>
        <end position="1171"/>
    </location>
</feature>
<dbReference type="GO" id="GO:0000226">
    <property type="term" value="P:microtubule cytoskeleton organization"/>
    <property type="evidence" value="ECO:0007669"/>
    <property type="project" value="TreeGrafter"/>
</dbReference>
<feature type="compositionally biased region" description="Basic residues" evidence="2">
    <location>
        <begin position="1202"/>
        <end position="1220"/>
    </location>
</feature>
<dbReference type="Pfam" id="PF12814">
    <property type="entry name" value="Mcp5_PH"/>
    <property type="match status" value="1"/>
</dbReference>
<feature type="region of interest" description="Disordered" evidence="2">
    <location>
        <begin position="250"/>
        <end position="288"/>
    </location>
</feature>
<feature type="compositionally biased region" description="Polar residues" evidence="2">
    <location>
        <begin position="1592"/>
        <end position="1642"/>
    </location>
</feature>
<dbReference type="GO" id="GO:0005938">
    <property type="term" value="C:cell cortex"/>
    <property type="evidence" value="ECO:0007669"/>
    <property type="project" value="InterPro"/>
</dbReference>
<feature type="compositionally biased region" description="Polar residues" evidence="2">
    <location>
        <begin position="1185"/>
        <end position="1194"/>
    </location>
</feature>
<accession>A0A0G4M2B4</accession>
<feature type="region of interest" description="Disordered" evidence="2">
    <location>
        <begin position="1455"/>
        <end position="1642"/>
    </location>
</feature>
<feature type="region of interest" description="Disordered" evidence="2">
    <location>
        <begin position="691"/>
        <end position="868"/>
    </location>
</feature>
<feature type="region of interest" description="Disordered" evidence="2">
    <location>
        <begin position="338"/>
        <end position="408"/>
    </location>
</feature>
<feature type="compositionally biased region" description="Polar residues" evidence="2">
    <location>
        <begin position="344"/>
        <end position="366"/>
    </location>
</feature>
<proteinExistence type="predicted"/>
<protein>
    <recommendedName>
        <fullName evidence="3">Pleckstrin homology domain-containing protein</fullName>
    </recommendedName>
</protein>
<feature type="coiled-coil region" evidence="1">
    <location>
        <begin position="487"/>
        <end position="560"/>
    </location>
</feature>
<organism evidence="4 5">
    <name type="scientific">Verticillium longisporum</name>
    <name type="common">Verticillium dahliae var. longisporum</name>
    <dbReference type="NCBI Taxonomy" id="100787"/>
    <lineage>
        <taxon>Eukaryota</taxon>
        <taxon>Fungi</taxon>
        <taxon>Dikarya</taxon>
        <taxon>Ascomycota</taxon>
        <taxon>Pezizomycotina</taxon>
        <taxon>Sordariomycetes</taxon>
        <taxon>Hypocreomycetidae</taxon>
        <taxon>Glomerellales</taxon>
        <taxon>Plectosphaerellaceae</taxon>
        <taxon>Verticillium</taxon>
    </lineage>
</organism>
<dbReference type="GO" id="GO:0005543">
    <property type="term" value="F:phospholipid binding"/>
    <property type="evidence" value="ECO:0007669"/>
    <property type="project" value="InterPro"/>
</dbReference>
<feature type="region of interest" description="Disordered" evidence="2">
    <location>
        <begin position="1662"/>
        <end position="1732"/>
    </location>
</feature>
<dbReference type="GO" id="GO:0015631">
    <property type="term" value="F:tubulin binding"/>
    <property type="evidence" value="ECO:0007669"/>
    <property type="project" value="TreeGrafter"/>
</dbReference>
<dbReference type="GO" id="GO:0005739">
    <property type="term" value="C:mitochondrion"/>
    <property type="evidence" value="ECO:0007669"/>
    <property type="project" value="TreeGrafter"/>
</dbReference>
<feature type="compositionally biased region" description="Basic and acidic residues" evidence="2">
    <location>
        <begin position="630"/>
        <end position="639"/>
    </location>
</feature>
<dbReference type="InterPro" id="IPR053005">
    <property type="entry name" value="Nuclear_Pos-Cytoskel_Interact"/>
</dbReference>
<feature type="compositionally biased region" description="Acidic residues" evidence="2">
    <location>
        <begin position="1025"/>
        <end position="1039"/>
    </location>
</feature>
<feature type="compositionally biased region" description="Polar residues" evidence="2">
    <location>
        <begin position="975"/>
        <end position="986"/>
    </location>
</feature>
<dbReference type="EMBL" id="CVQH01020751">
    <property type="protein sequence ID" value="CRK28433.1"/>
    <property type="molecule type" value="Genomic_DNA"/>
</dbReference>
<feature type="compositionally biased region" description="Basic residues" evidence="2">
    <location>
        <begin position="1679"/>
        <end position="1698"/>
    </location>
</feature>
<feature type="compositionally biased region" description="Basic and acidic residues" evidence="2">
    <location>
        <begin position="738"/>
        <end position="756"/>
    </location>
</feature>
<keyword evidence="1" id="KW-0175">Coiled coil</keyword>
<evidence type="ECO:0000313" key="5">
    <source>
        <dbReference type="Proteomes" id="UP000044602"/>
    </source>
</evidence>
<dbReference type="InterPro" id="IPR024774">
    <property type="entry name" value="PH_dom-Mcp5-type"/>
</dbReference>
<feature type="region of interest" description="Disordered" evidence="2">
    <location>
        <begin position="627"/>
        <end position="655"/>
    </location>
</feature>
<reference evidence="4 5" key="1">
    <citation type="submission" date="2015-05" db="EMBL/GenBank/DDBJ databases">
        <authorList>
            <person name="Wang D.B."/>
            <person name="Wang M."/>
        </authorList>
    </citation>
    <scope>NUCLEOTIDE SEQUENCE [LARGE SCALE GENOMIC DNA]</scope>
    <source>
        <strain evidence="4">VL1</strain>
    </source>
</reference>
<gene>
    <name evidence="4" type="ORF">BN1708_004648</name>
</gene>
<dbReference type="STRING" id="100787.A0A0G4M2B4"/>
<keyword evidence="5" id="KW-1185">Reference proteome</keyword>
<evidence type="ECO:0000313" key="4">
    <source>
        <dbReference type="EMBL" id="CRK28433.1"/>
    </source>
</evidence>
<feature type="compositionally biased region" description="Low complexity" evidence="2">
    <location>
        <begin position="843"/>
        <end position="859"/>
    </location>
</feature>
<feature type="compositionally biased region" description="Pro residues" evidence="2">
    <location>
        <begin position="963"/>
        <end position="973"/>
    </location>
</feature>
<dbReference type="PANTHER" id="PTHR28190">
    <property type="entry name" value="NUCLEAR MIGRATION PROTEIN NUM1"/>
    <property type="match status" value="1"/>
</dbReference>
<feature type="compositionally biased region" description="Low complexity" evidence="2">
    <location>
        <begin position="1502"/>
        <end position="1513"/>
    </location>
</feature>
<evidence type="ECO:0000256" key="2">
    <source>
        <dbReference type="SAM" id="MobiDB-lite"/>
    </source>
</evidence>
<feature type="domain" description="Pleckstrin homology" evidence="3">
    <location>
        <begin position="1315"/>
        <end position="1446"/>
    </location>
</feature>
<feature type="region of interest" description="Disordered" evidence="2">
    <location>
        <begin position="909"/>
        <end position="1291"/>
    </location>
</feature>
<dbReference type="PANTHER" id="PTHR28190:SF2">
    <property type="entry name" value="MIGRATION PROTEIN, PUTATIVE (AFU_ORTHOLOGUE AFUA_2G07730)-RELATED"/>
    <property type="match status" value="1"/>
</dbReference>
<feature type="compositionally biased region" description="Polar residues" evidence="2">
    <location>
        <begin position="778"/>
        <end position="787"/>
    </location>
</feature>